<evidence type="ECO:0000313" key="1">
    <source>
        <dbReference type="EMBL" id="MDT0618632.1"/>
    </source>
</evidence>
<proteinExistence type="predicted"/>
<sequence length="178" mass="19174">MAKIRQRNTDEVAQGRVIACPWTEGIERGAAANNARWTVNAGPRARQAEALDQPDLPLSVEEPLIATLRALNSQAGAGFPRITPDSSRQIECSLVGMGVILPYCMARILGYKDGVYRLRFDSQEGGDTTLLDVPKLLRYLASNGGRLVRVAGDIVFEATGLRYSDRAGRGLSDGGAQS</sequence>
<name>A0ABU3B9Y2_9GAMM</name>
<reference evidence="1 2" key="1">
    <citation type="submission" date="2023-09" db="EMBL/GenBank/DDBJ databases">
        <authorList>
            <person name="Rey-Velasco X."/>
        </authorList>
    </citation>
    <scope>NUCLEOTIDE SEQUENCE [LARGE SCALE GENOMIC DNA]</scope>
    <source>
        <strain evidence="1 2">P385</strain>
    </source>
</reference>
<protein>
    <submittedName>
        <fullName evidence="1">Uncharacterized protein</fullName>
    </submittedName>
</protein>
<keyword evidence="2" id="KW-1185">Reference proteome</keyword>
<dbReference type="RefSeq" id="WP_311658795.1">
    <property type="nucleotide sequence ID" value="NZ_JAVRHY010000006.1"/>
</dbReference>
<gene>
    <name evidence="1" type="ORF">RM531_09080</name>
</gene>
<comment type="caution">
    <text evidence="1">The sequence shown here is derived from an EMBL/GenBank/DDBJ whole genome shotgun (WGS) entry which is preliminary data.</text>
</comment>
<evidence type="ECO:0000313" key="2">
    <source>
        <dbReference type="Proteomes" id="UP001259982"/>
    </source>
</evidence>
<accession>A0ABU3B9Y2</accession>
<organism evidence="1 2">
    <name type="scientific">Spectribacter acetivorans</name>
    <dbReference type="NCBI Taxonomy" id="3075603"/>
    <lineage>
        <taxon>Bacteria</taxon>
        <taxon>Pseudomonadati</taxon>
        <taxon>Pseudomonadota</taxon>
        <taxon>Gammaproteobacteria</taxon>
        <taxon>Salinisphaerales</taxon>
        <taxon>Salinisphaeraceae</taxon>
        <taxon>Spectribacter</taxon>
    </lineage>
</organism>
<dbReference type="Proteomes" id="UP001259982">
    <property type="component" value="Unassembled WGS sequence"/>
</dbReference>
<dbReference type="EMBL" id="JAVRHY010000006">
    <property type="protein sequence ID" value="MDT0618632.1"/>
    <property type="molecule type" value="Genomic_DNA"/>
</dbReference>